<reference evidence="2" key="1">
    <citation type="submission" date="2024-06" db="EMBL/GenBank/DDBJ databases">
        <authorList>
            <person name="Coelho C."/>
            <person name="Bento M."/>
            <person name="Garcia E."/>
            <person name="Camelo A."/>
            <person name="Brandao I."/>
            <person name="Espirito Santo C."/>
            <person name="Trovao J."/>
            <person name="Verissimo A."/>
            <person name="Costa J."/>
            <person name="Tiago I."/>
        </authorList>
    </citation>
    <scope>NUCLEOTIDE SEQUENCE</scope>
    <source>
        <strain evidence="2">KWT182</strain>
    </source>
</reference>
<evidence type="ECO:0000313" key="2">
    <source>
        <dbReference type="EMBL" id="XBS69855.1"/>
    </source>
</evidence>
<name>A0AAU7Q9V7_9GAMM</name>
<gene>
    <name evidence="2" type="ORF">ABK905_00230</name>
</gene>
<dbReference type="GO" id="GO:0004853">
    <property type="term" value="F:uroporphyrinogen decarboxylase activity"/>
    <property type="evidence" value="ECO:0007669"/>
    <property type="project" value="InterPro"/>
</dbReference>
<feature type="domain" description="Uroporphyrinogen decarboxylase (URO-D)" evidence="1">
    <location>
        <begin position="26"/>
        <end position="342"/>
    </location>
</feature>
<organism evidence="2">
    <name type="scientific">Acerihabitans sp. KWT182</name>
    <dbReference type="NCBI Taxonomy" id="3157919"/>
    <lineage>
        <taxon>Bacteria</taxon>
        <taxon>Pseudomonadati</taxon>
        <taxon>Pseudomonadota</taxon>
        <taxon>Gammaproteobacteria</taxon>
        <taxon>Enterobacterales</taxon>
        <taxon>Pectobacteriaceae</taxon>
        <taxon>Acerihabitans</taxon>
    </lineage>
</organism>
<dbReference type="SUPFAM" id="SSF51726">
    <property type="entry name" value="UROD/MetE-like"/>
    <property type="match status" value="1"/>
</dbReference>
<dbReference type="InterPro" id="IPR038071">
    <property type="entry name" value="UROD/MetE-like_sf"/>
</dbReference>
<dbReference type="PANTHER" id="PTHR47099:SF1">
    <property type="entry name" value="METHYLCOBAMIDE:COM METHYLTRANSFERASE MTBA"/>
    <property type="match status" value="1"/>
</dbReference>
<dbReference type="PANTHER" id="PTHR47099">
    <property type="entry name" value="METHYLCOBAMIDE:COM METHYLTRANSFERASE MTBA"/>
    <property type="match status" value="1"/>
</dbReference>
<dbReference type="InterPro" id="IPR052024">
    <property type="entry name" value="Methanogen_methyltrans"/>
</dbReference>
<dbReference type="GO" id="GO:0006779">
    <property type="term" value="P:porphyrin-containing compound biosynthetic process"/>
    <property type="evidence" value="ECO:0007669"/>
    <property type="project" value="InterPro"/>
</dbReference>
<protein>
    <submittedName>
        <fullName evidence="2">Uroporphyrinogen decarboxylase family protein</fullName>
    </submittedName>
</protein>
<accession>A0AAU7Q9V7</accession>
<sequence>MTSTERIENMLRQKAVDRTPIAGWLHMPLVDRNTDEFVEATIRFTSDNEWDFVKIMSNGHYMAEAYGADIRFSTDPKQWAGTFVSYPIKNSNDLSTLPVLDMTNATLAREIAVAEALVKHYQGNIPVVATLFTPLTWIQEMSSSTDPRLAREFMLRHKQALHKGLEAVLSTQLKFLDGLFTAGIDGIFLASQFISKAVISHEEYHEFCRPYDQAILSYIRRKTWFNIFHVHGEKDLLFDECLDYDVQAFNWEGSPYGIPDVQRSPIKTIRGLTDKIIIGGIDQRHDFYQNDNNLAAIKARLQQQYQRAMKESGGNALIFAPGCALPQDIPHAAFMLLKEIVRH</sequence>
<dbReference type="AlphaFoldDB" id="A0AAU7Q9V7"/>
<evidence type="ECO:0000259" key="1">
    <source>
        <dbReference type="Pfam" id="PF01208"/>
    </source>
</evidence>
<dbReference type="InterPro" id="IPR000257">
    <property type="entry name" value="Uroporphyrinogen_deCOase"/>
</dbReference>
<proteinExistence type="predicted"/>
<dbReference type="EMBL" id="CP157947">
    <property type="protein sequence ID" value="XBS69855.1"/>
    <property type="molecule type" value="Genomic_DNA"/>
</dbReference>
<dbReference type="Gene3D" id="3.20.20.210">
    <property type="match status" value="1"/>
</dbReference>
<dbReference type="Pfam" id="PF01208">
    <property type="entry name" value="URO-D"/>
    <property type="match status" value="1"/>
</dbReference>